<dbReference type="SUPFAM" id="SSF53383">
    <property type="entry name" value="PLP-dependent transferases"/>
    <property type="match status" value="1"/>
</dbReference>
<reference evidence="2" key="1">
    <citation type="submission" date="2021-02" db="EMBL/GenBank/DDBJ databases">
        <authorList>
            <person name="Dougan E. K."/>
            <person name="Rhodes N."/>
            <person name="Thang M."/>
            <person name="Chan C."/>
        </authorList>
    </citation>
    <scope>NUCLEOTIDE SEQUENCE</scope>
</reference>
<feature type="domain" description="Aminotransferase class I/classII large" evidence="1">
    <location>
        <begin position="10"/>
        <end position="156"/>
    </location>
</feature>
<dbReference type="PANTHER" id="PTHR42858">
    <property type="entry name" value="AMINOTRANSFERASE"/>
    <property type="match status" value="1"/>
</dbReference>
<organism evidence="2 3">
    <name type="scientific">Symbiodinium necroappetens</name>
    <dbReference type="NCBI Taxonomy" id="1628268"/>
    <lineage>
        <taxon>Eukaryota</taxon>
        <taxon>Sar</taxon>
        <taxon>Alveolata</taxon>
        <taxon>Dinophyceae</taxon>
        <taxon>Suessiales</taxon>
        <taxon>Symbiodiniaceae</taxon>
        <taxon>Symbiodinium</taxon>
    </lineage>
</organism>
<dbReference type="Proteomes" id="UP000601435">
    <property type="component" value="Unassembled WGS sequence"/>
</dbReference>
<dbReference type="InterPro" id="IPR004839">
    <property type="entry name" value="Aminotransferase_I/II_large"/>
</dbReference>
<comment type="caution">
    <text evidence="2">The sequence shown here is derived from an EMBL/GenBank/DDBJ whole genome shotgun (WGS) entry which is preliminary data.</text>
</comment>
<dbReference type="GO" id="GO:0047536">
    <property type="term" value="F:2-aminoadipate transaminase activity"/>
    <property type="evidence" value="ECO:0007669"/>
    <property type="project" value="TreeGrafter"/>
</dbReference>
<proteinExistence type="predicted"/>
<dbReference type="Gene3D" id="3.90.1150.10">
    <property type="entry name" value="Aspartate Aminotransferase, domain 1"/>
    <property type="match status" value="1"/>
</dbReference>
<keyword evidence="3" id="KW-1185">Reference proteome</keyword>
<dbReference type="Pfam" id="PF00155">
    <property type="entry name" value="Aminotran_1_2"/>
    <property type="match status" value="1"/>
</dbReference>
<dbReference type="OrthoDB" id="691673at2759"/>
<accession>A0A812MHW0</accession>
<dbReference type="AlphaFoldDB" id="A0A812MHW0"/>
<evidence type="ECO:0000313" key="3">
    <source>
        <dbReference type="Proteomes" id="UP000601435"/>
    </source>
</evidence>
<evidence type="ECO:0000313" key="2">
    <source>
        <dbReference type="EMBL" id="CAE7258334.1"/>
    </source>
</evidence>
<dbReference type="InterPro" id="IPR015421">
    <property type="entry name" value="PyrdxlP-dep_Trfase_major"/>
</dbReference>
<dbReference type="PANTHER" id="PTHR42858:SF1">
    <property type="entry name" value="LD15494P"/>
    <property type="match status" value="1"/>
</dbReference>
<feature type="non-terminal residue" evidence="2">
    <location>
        <position position="1"/>
    </location>
</feature>
<protein>
    <recommendedName>
        <fullName evidence="1">Aminotransferase class I/classII large domain-containing protein</fullName>
    </recommendedName>
</protein>
<dbReference type="EMBL" id="CAJNJA010010497">
    <property type="protein sequence ID" value="CAE7258334.1"/>
    <property type="molecule type" value="Genomic_DNA"/>
</dbReference>
<gene>
    <name evidence="2" type="ORF">SNEC2469_LOCUS5796</name>
</gene>
<dbReference type="InterPro" id="IPR015424">
    <property type="entry name" value="PyrdxlP-dep_Trfase"/>
</dbReference>
<dbReference type="GO" id="GO:0030170">
    <property type="term" value="F:pyridoxal phosphate binding"/>
    <property type="evidence" value="ECO:0007669"/>
    <property type="project" value="InterPro"/>
</dbReference>
<dbReference type="Gene3D" id="3.40.640.10">
    <property type="entry name" value="Type I PLP-dependent aspartate aminotransferase-like (Major domain)"/>
    <property type="match status" value="1"/>
</dbReference>
<sequence>VKPLFYHDDKDDPRVFSIGTFSKLIGPGTKVGWVQAYPQLLKPLAGVGFIDSGNNPVIFSSMNLLHFVESGALAKHIDMVSKDLGERCKFICKKLRDVGLEVYEPKGGYFVWVKSKGKMTGRSGEAMAINKDNFQDYMRLCFCWLTKEQIEEGIEYLRQ</sequence>
<dbReference type="InterPro" id="IPR015422">
    <property type="entry name" value="PyrdxlP-dep_Trfase_small"/>
</dbReference>
<name>A0A812MHW0_9DINO</name>
<evidence type="ECO:0000259" key="1">
    <source>
        <dbReference type="Pfam" id="PF00155"/>
    </source>
</evidence>